<organism evidence="2 3">
    <name type="scientific">Holothuria leucospilota</name>
    <name type="common">Black long sea cucumber</name>
    <name type="synonym">Mertensiothuria leucospilota</name>
    <dbReference type="NCBI Taxonomy" id="206669"/>
    <lineage>
        <taxon>Eukaryota</taxon>
        <taxon>Metazoa</taxon>
        <taxon>Echinodermata</taxon>
        <taxon>Eleutherozoa</taxon>
        <taxon>Echinozoa</taxon>
        <taxon>Holothuroidea</taxon>
        <taxon>Aspidochirotacea</taxon>
        <taxon>Aspidochirotida</taxon>
        <taxon>Holothuriidae</taxon>
        <taxon>Holothuria</taxon>
    </lineage>
</organism>
<dbReference type="Gene3D" id="3.40.50.1820">
    <property type="entry name" value="alpha/beta hydrolase"/>
    <property type="match status" value="1"/>
</dbReference>
<feature type="region of interest" description="Disordered" evidence="1">
    <location>
        <begin position="417"/>
        <end position="436"/>
    </location>
</feature>
<dbReference type="InterPro" id="IPR019149">
    <property type="entry name" value="ABHD18"/>
</dbReference>
<dbReference type="AlphaFoldDB" id="A0A9Q1H015"/>
<sequence length="550" mass="62371">MRLHKETWKNLQVKCNLNTSEAMINWSTVDRIYRKLLLTQFFTKGWGKPETIKRIFEFGKILADRPKCQALINEDYPVKIVKDEEQSRYRILEGTFTSPFALYLPDLVPDEVKTARFEMIVPAKWPSNTYKPVCIHLAGTGDHGFWRRRVFTAKPLIKEYGIGSLSLENPFYGCRKPKDQLRSSLHNVSDLFVMGGSLMLESLVLLRWLEKNGYGPLGLSGVSMGGHMATLACTVWDKPIPLIPCLSWTSATPVFTRGAMSGSIPWELLRSQYNSRSEYEKEIMTQLLKCPKTDAFRLGKDFALNFPESYQELREFHLQQCSSLSDREGFFQQDNQKHMDQSTNLNDNLHSTSSSKLKAECNTNYASSQVHSNGDKDQQILCNYQNQTTACCSCPRCAQKLNDKDNINLASAQTGSSEYDSVSSCKNQSKGVSSSDSHKTRILDEINLKVEAAEFMQGVMDVTTFIGNFSIPVDTQMVISVLATQDAYIPRDNVPGLETIWPGVEVMRYVSGGHVTSALFKQHYFRQAINDAFQKYLRKYPIDQGKKMAT</sequence>
<accession>A0A9Q1H015</accession>
<feature type="compositionally biased region" description="Polar residues" evidence="1">
    <location>
        <begin position="417"/>
        <end position="435"/>
    </location>
</feature>
<comment type="caution">
    <text evidence="2">The sequence shown here is derived from an EMBL/GenBank/DDBJ whole genome shotgun (WGS) entry which is preliminary data.</text>
</comment>
<protein>
    <submittedName>
        <fullName evidence="2">Protein ABHD18</fullName>
    </submittedName>
</protein>
<dbReference type="InterPro" id="IPR029058">
    <property type="entry name" value="AB_hydrolase_fold"/>
</dbReference>
<proteinExistence type="predicted"/>
<dbReference type="PANTHER" id="PTHR13617">
    <property type="entry name" value="PROTEIN ABHD18"/>
    <property type="match status" value="1"/>
</dbReference>
<evidence type="ECO:0000256" key="1">
    <source>
        <dbReference type="SAM" id="MobiDB-lite"/>
    </source>
</evidence>
<evidence type="ECO:0000313" key="3">
    <source>
        <dbReference type="Proteomes" id="UP001152320"/>
    </source>
</evidence>
<dbReference type="SUPFAM" id="SSF53474">
    <property type="entry name" value="alpha/beta-Hydrolases"/>
    <property type="match status" value="1"/>
</dbReference>
<dbReference type="OrthoDB" id="9987145at2759"/>
<dbReference type="EMBL" id="JAIZAY010000015">
    <property type="protein sequence ID" value="KAJ8028498.1"/>
    <property type="molecule type" value="Genomic_DNA"/>
</dbReference>
<dbReference type="PANTHER" id="PTHR13617:SF14">
    <property type="entry name" value="PROTEIN ABHD18"/>
    <property type="match status" value="1"/>
</dbReference>
<dbReference type="Proteomes" id="UP001152320">
    <property type="component" value="Chromosome 15"/>
</dbReference>
<reference evidence="2" key="1">
    <citation type="submission" date="2021-10" db="EMBL/GenBank/DDBJ databases">
        <title>Tropical sea cucumber genome reveals ecological adaptation and Cuvierian tubules defense mechanism.</title>
        <authorList>
            <person name="Chen T."/>
        </authorList>
    </citation>
    <scope>NUCLEOTIDE SEQUENCE</scope>
    <source>
        <strain evidence="2">Nanhai2018</strain>
        <tissue evidence="2">Muscle</tissue>
    </source>
</reference>
<gene>
    <name evidence="2" type="ORF">HOLleu_30749</name>
</gene>
<dbReference type="Pfam" id="PF09752">
    <property type="entry name" value="ABHD18"/>
    <property type="match status" value="1"/>
</dbReference>
<name>A0A9Q1H015_HOLLE</name>
<evidence type="ECO:0000313" key="2">
    <source>
        <dbReference type="EMBL" id="KAJ8028498.1"/>
    </source>
</evidence>
<keyword evidence="3" id="KW-1185">Reference proteome</keyword>